<dbReference type="AlphaFoldDB" id="A0AAW1IF59"/>
<proteinExistence type="predicted"/>
<name>A0AAW1IF59_POPJA</name>
<reference evidence="1 2" key="1">
    <citation type="journal article" date="2024" name="BMC Genomics">
        <title>De novo assembly and annotation of Popillia japonica's genome with initial clues to its potential as an invasive pest.</title>
        <authorList>
            <person name="Cucini C."/>
            <person name="Boschi S."/>
            <person name="Funari R."/>
            <person name="Cardaioli E."/>
            <person name="Iannotti N."/>
            <person name="Marturano G."/>
            <person name="Paoli F."/>
            <person name="Bruttini M."/>
            <person name="Carapelli A."/>
            <person name="Frati F."/>
            <person name="Nardi F."/>
        </authorList>
    </citation>
    <scope>NUCLEOTIDE SEQUENCE [LARGE SCALE GENOMIC DNA]</scope>
    <source>
        <strain evidence="1">DMR45628</strain>
    </source>
</reference>
<protein>
    <submittedName>
        <fullName evidence="1">Uncharacterized protein</fullName>
    </submittedName>
</protein>
<evidence type="ECO:0000313" key="2">
    <source>
        <dbReference type="Proteomes" id="UP001458880"/>
    </source>
</evidence>
<evidence type="ECO:0000313" key="1">
    <source>
        <dbReference type="EMBL" id="KAK9688217.1"/>
    </source>
</evidence>
<organism evidence="1 2">
    <name type="scientific">Popillia japonica</name>
    <name type="common">Japanese beetle</name>
    <dbReference type="NCBI Taxonomy" id="7064"/>
    <lineage>
        <taxon>Eukaryota</taxon>
        <taxon>Metazoa</taxon>
        <taxon>Ecdysozoa</taxon>
        <taxon>Arthropoda</taxon>
        <taxon>Hexapoda</taxon>
        <taxon>Insecta</taxon>
        <taxon>Pterygota</taxon>
        <taxon>Neoptera</taxon>
        <taxon>Endopterygota</taxon>
        <taxon>Coleoptera</taxon>
        <taxon>Polyphaga</taxon>
        <taxon>Scarabaeiformia</taxon>
        <taxon>Scarabaeidae</taxon>
        <taxon>Rutelinae</taxon>
        <taxon>Popillia</taxon>
    </lineage>
</organism>
<accession>A0AAW1IF59</accession>
<comment type="caution">
    <text evidence="1">The sequence shown here is derived from an EMBL/GenBank/DDBJ whole genome shotgun (WGS) entry which is preliminary data.</text>
</comment>
<dbReference type="EMBL" id="JASPKY010000602">
    <property type="protein sequence ID" value="KAK9688217.1"/>
    <property type="molecule type" value="Genomic_DNA"/>
</dbReference>
<keyword evidence="2" id="KW-1185">Reference proteome</keyword>
<gene>
    <name evidence="1" type="ORF">QE152_g35718</name>
</gene>
<sequence length="73" mass="7721">MVPKRRRLTGISFTGAMGLGLTASLNPNGVGLENSPNLDNIGKPPKIEFATSQVNLSQESGQCYTTLKSPTNT</sequence>
<dbReference type="Proteomes" id="UP001458880">
    <property type="component" value="Unassembled WGS sequence"/>
</dbReference>